<organism evidence="1">
    <name type="scientific">Cacopsylla melanoneura</name>
    <dbReference type="NCBI Taxonomy" id="428564"/>
    <lineage>
        <taxon>Eukaryota</taxon>
        <taxon>Metazoa</taxon>
        <taxon>Ecdysozoa</taxon>
        <taxon>Arthropoda</taxon>
        <taxon>Hexapoda</taxon>
        <taxon>Insecta</taxon>
        <taxon>Pterygota</taxon>
        <taxon>Neoptera</taxon>
        <taxon>Paraneoptera</taxon>
        <taxon>Hemiptera</taxon>
        <taxon>Sternorrhyncha</taxon>
        <taxon>Psylloidea</taxon>
        <taxon>Psyllidae</taxon>
        <taxon>Psyllinae</taxon>
        <taxon>Cacopsylla</taxon>
    </lineage>
</organism>
<name>A0A8D8W5T3_9HEMI</name>
<dbReference type="EMBL" id="HBUF01144267">
    <property type="protein sequence ID" value="CAG6646879.1"/>
    <property type="molecule type" value="Transcribed_RNA"/>
</dbReference>
<dbReference type="AlphaFoldDB" id="A0A8D8W5T3"/>
<protein>
    <submittedName>
        <fullName evidence="1">Uncharacterized protein</fullName>
    </submittedName>
</protein>
<dbReference type="EMBL" id="HBUF01144265">
    <property type="protein sequence ID" value="CAG6646878.1"/>
    <property type="molecule type" value="Transcribed_RNA"/>
</dbReference>
<sequence>MVPITCLFENMKTLNKIRYYVYCQFNKIKEKHPFRSAPKKFLVVKTRYYLFLNRNFKCFGLLLSCMTKKQFYPFLYGLNITHRAICIKREQMLMLQIVEQMVLSV</sequence>
<proteinExistence type="predicted"/>
<evidence type="ECO:0000313" key="1">
    <source>
        <dbReference type="EMBL" id="CAG6646878.1"/>
    </source>
</evidence>
<accession>A0A8D8W5T3</accession>
<reference evidence="1" key="1">
    <citation type="submission" date="2021-05" db="EMBL/GenBank/DDBJ databases">
        <authorList>
            <person name="Alioto T."/>
            <person name="Alioto T."/>
            <person name="Gomez Garrido J."/>
        </authorList>
    </citation>
    <scope>NUCLEOTIDE SEQUENCE</scope>
</reference>